<dbReference type="InterPro" id="IPR010994">
    <property type="entry name" value="RuvA_2-like"/>
</dbReference>
<dbReference type="Gene3D" id="3.40.140.10">
    <property type="entry name" value="Cytidine Deaminase, domain 2"/>
    <property type="match status" value="1"/>
</dbReference>
<dbReference type="AlphaFoldDB" id="A0A1S6IMZ4"/>
<dbReference type="GO" id="GO:0008237">
    <property type="term" value="F:metallopeptidase activity"/>
    <property type="evidence" value="ECO:0007669"/>
    <property type="project" value="UniProtKB-KW"/>
</dbReference>
<dbReference type="Pfam" id="PF04002">
    <property type="entry name" value="RadC"/>
    <property type="match status" value="1"/>
</dbReference>
<keyword evidence="10" id="KW-1185">Reference proteome</keyword>
<dbReference type="PANTHER" id="PTHR30471:SF3">
    <property type="entry name" value="UPF0758 PROTEIN YEES-RELATED"/>
    <property type="match status" value="1"/>
</dbReference>
<evidence type="ECO:0000313" key="9">
    <source>
        <dbReference type="EMBL" id="AQS52861.1"/>
    </source>
</evidence>
<evidence type="ECO:0000256" key="6">
    <source>
        <dbReference type="ARBA" id="ARBA00023049"/>
    </source>
</evidence>
<keyword evidence="3" id="KW-0479">Metal-binding</keyword>
<reference evidence="9 10" key="1">
    <citation type="journal article" date="2014" name="Int. J. Syst. Evol. Microbiol.">
        <title>Jeotgalibaca dankookensis gen. nov., sp. nov., a member of the family Carnobacteriaceae, isolated from seujeot (Korean traditional food).</title>
        <authorList>
            <person name="Lee D.G."/>
            <person name="Trujillo M.E."/>
            <person name="Kang H."/>
            <person name="Ahn T.Y."/>
        </authorList>
    </citation>
    <scope>NUCLEOTIDE SEQUENCE [LARGE SCALE GENOMIC DNA]</scope>
    <source>
        <strain evidence="9 10">EX-07</strain>
    </source>
</reference>
<keyword evidence="2" id="KW-0645">Protease</keyword>
<dbReference type="InterPro" id="IPR001405">
    <property type="entry name" value="UPF0758"/>
</dbReference>
<dbReference type="PANTHER" id="PTHR30471">
    <property type="entry name" value="DNA REPAIR PROTEIN RADC"/>
    <property type="match status" value="1"/>
</dbReference>
<keyword evidence="4" id="KW-0378">Hydrolase</keyword>
<dbReference type="EMBL" id="CP019728">
    <property type="protein sequence ID" value="AQS52861.1"/>
    <property type="molecule type" value="Genomic_DNA"/>
</dbReference>
<evidence type="ECO:0000256" key="1">
    <source>
        <dbReference type="ARBA" id="ARBA00010243"/>
    </source>
</evidence>
<dbReference type="RefSeq" id="WP_062467631.1">
    <property type="nucleotide sequence ID" value="NZ_BBYN01000001.1"/>
</dbReference>
<dbReference type="KEGG" id="jda:BW727_100468"/>
<dbReference type="CDD" id="cd08071">
    <property type="entry name" value="MPN_DUF2466"/>
    <property type="match status" value="1"/>
</dbReference>
<gene>
    <name evidence="9" type="ORF">BW727_100468</name>
</gene>
<dbReference type="PROSITE" id="PS01302">
    <property type="entry name" value="UPF0758"/>
    <property type="match status" value="1"/>
</dbReference>
<dbReference type="InterPro" id="IPR020891">
    <property type="entry name" value="UPF0758_CS"/>
</dbReference>
<evidence type="ECO:0000256" key="5">
    <source>
        <dbReference type="ARBA" id="ARBA00022833"/>
    </source>
</evidence>
<dbReference type="Pfam" id="PF20582">
    <property type="entry name" value="UPF0758_N"/>
    <property type="match status" value="1"/>
</dbReference>
<feature type="domain" description="MPN" evidence="8">
    <location>
        <begin position="106"/>
        <end position="228"/>
    </location>
</feature>
<evidence type="ECO:0000313" key="10">
    <source>
        <dbReference type="Proteomes" id="UP000188993"/>
    </source>
</evidence>
<protein>
    <recommendedName>
        <fullName evidence="8">MPN domain-containing protein</fullName>
    </recommendedName>
</protein>
<evidence type="ECO:0000259" key="8">
    <source>
        <dbReference type="PROSITE" id="PS50249"/>
    </source>
</evidence>
<evidence type="ECO:0000256" key="4">
    <source>
        <dbReference type="ARBA" id="ARBA00022801"/>
    </source>
</evidence>
<dbReference type="PROSITE" id="PS50249">
    <property type="entry name" value="MPN"/>
    <property type="match status" value="1"/>
</dbReference>
<organism evidence="9 10">
    <name type="scientific">Jeotgalibaca dankookensis</name>
    <dbReference type="NCBI Taxonomy" id="708126"/>
    <lineage>
        <taxon>Bacteria</taxon>
        <taxon>Bacillati</taxon>
        <taxon>Bacillota</taxon>
        <taxon>Bacilli</taxon>
        <taxon>Lactobacillales</taxon>
        <taxon>Carnobacteriaceae</taxon>
        <taxon>Jeotgalibaca</taxon>
    </lineage>
</organism>
<evidence type="ECO:0000256" key="7">
    <source>
        <dbReference type="RuleBase" id="RU003797"/>
    </source>
</evidence>
<dbReference type="NCBIfam" id="TIGR00608">
    <property type="entry name" value="radc"/>
    <property type="match status" value="1"/>
</dbReference>
<dbReference type="NCBIfam" id="NF000642">
    <property type="entry name" value="PRK00024.1"/>
    <property type="match status" value="1"/>
</dbReference>
<dbReference type="SUPFAM" id="SSF47781">
    <property type="entry name" value="RuvA domain 2-like"/>
    <property type="match status" value="1"/>
</dbReference>
<dbReference type="Proteomes" id="UP000188993">
    <property type="component" value="Chromosome"/>
</dbReference>
<accession>A0A1S6IMZ4</accession>
<dbReference type="Gene3D" id="1.10.150.20">
    <property type="entry name" value="5' to 3' exonuclease, C-terminal subdomain"/>
    <property type="match status" value="1"/>
</dbReference>
<proteinExistence type="inferred from homology"/>
<dbReference type="GO" id="GO:0046872">
    <property type="term" value="F:metal ion binding"/>
    <property type="evidence" value="ECO:0007669"/>
    <property type="project" value="UniProtKB-KW"/>
</dbReference>
<keyword evidence="6" id="KW-0482">Metalloprotease</keyword>
<dbReference type="InterPro" id="IPR025657">
    <property type="entry name" value="RadC_JAB"/>
</dbReference>
<evidence type="ECO:0000256" key="3">
    <source>
        <dbReference type="ARBA" id="ARBA00022723"/>
    </source>
</evidence>
<evidence type="ECO:0000256" key="2">
    <source>
        <dbReference type="ARBA" id="ARBA00022670"/>
    </source>
</evidence>
<dbReference type="OrthoDB" id="9804482at2"/>
<sequence>MQETTLVREVPKSSRPRERLASYGEKALATHELLAILLRTGPKDSNVLQLAMRVLNEFEDLHSLKMASVEELTAINGIGPTKAIEIKACIELGLRLAHSSQLKSGIITSTKAAGGLFMEEMRDLQQEHVIALYLNTKNEIIKKKTIFVGSLNSSVAHPREIFREAVRFAAARIILAHNHPSGNPEPSEADLVFTRRMVECGEMMGIDLLDHFIVGDQKYISLKEYGII</sequence>
<dbReference type="InterPro" id="IPR037518">
    <property type="entry name" value="MPN"/>
</dbReference>
<keyword evidence="5" id="KW-0862">Zinc</keyword>
<dbReference type="GO" id="GO:0006508">
    <property type="term" value="P:proteolysis"/>
    <property type="evidence" value="ECO:0007669"/>
    <property type="project" value="UniProtKB-KW"/>
</dbReference>
<comment type="similarity">
    <text evidence="1 7">Belongs to the UPF0758 family.</text>
</comment>
<dbReference type="STRING" id="708126.BW727_100468"/>
<name>A0A1S6IMZ4_9LACT</name>
<dbReference type="InterPro" id="IPR046778">
    <property type="entry name" value="UPF0758_N"/>
</dbReference>